<proteinExistence type="predicted"/>
<feature type="compositionally biased region" description="Basic and acidic residues" evidence="1">
    <location>
        <begin position="31"/>
        <end position="57"/>
    </location>
</feature>
<gene>
    <name evidence="2" type="ORF">ALMOND_2B011255</name>
</gene>
<accession>A0A5E4G2J8</accession>
<feature type="compositionally biased region" description="Acidic residues" evidence="1">
    <location>
        <begin position="58"/>
        <end position="72"/>
    </location>
</feature>
<name>A0A5E4G2J8_PRUDU</name>
<organism evidence="2 3">
    <name type="scientific">Prunus dulcis</name>
    <name type="common">Almond</name>
    <name type="synonym">Amygdalus dulcis</name>
    <dbReference type="NCBI Taxonomy" id="3755"/>
    <lineage>
        <taxon>Eukaryota</taxon>
        <taxon>Viridiplantae</taxon>
        <taxon>Streptophyta</taxon>
        <taxon>Embryophyta</taxon>
        <taxon>Tracheophyta</taxon>
        <taxon>Spermatophyta</taxon>
        <taxon>Magnoliopsida</taxon>
        <taxon>eudicotyledons</taxon>
        <taxon>Gunneridae</taxon>
        <taxon>Pentapetalae</taxon>
        <taxon>rosids</taxon>
        <taxon>fabids</taxon>
        <taxon>Rosales</taxon>
        <taxon>Rosaceae</taxon>
        <taxon>Amygdaloideae</taxon>
        <taxon>Amygdaleae</taxon>
        <taxon>Prunus</taxon>
    </lineage>
</organism>
<feature type="region of interest" description="Disordered" evidence="1">
    <location>
        <begin position="17"/>
        <end position="95"/>
    </location>
</feature>
<evidence type="ECO:0000313" key="3">
    <source>
        <dbReference type="Proteomes" id="UP000327085"/>
    </source>
</evidence>
<feature type="compositionally biased region" description="Acidic residues" evidence="1">
    <location>
        <begin position="78"/>
        <end position="95"/>
    </location>
</feature>
<dbReference type="Gramene" id="VVA33959">
    <property type="protein sequence ID" value="VVA33959"/>
    <property type="gene ID" value="Prudul26B011255"/>
</dbReference>
<evidence type="ECO:0000313" key="2">
    <source>
        <dbReference type="EMBL" id="VVA33959.1"/>
    </source>
</evidence>
<feature type="compositionally biased region" description="Acidic residues" evidence="1">
    <location>
        <begin position="20"/>
        <end position="29"/>
    </location>
</feature>
<dbReference type="AlphaFoldDB" id="A0A5E4G2J8"/>
<evidence type="ECO:0000256" key="1">
    <source>
        <dbReference type="SAM" id="MobiDB-lite"/>
    </source>
</evidence>
<sequence>MHDGRHKVHSKSISFVFIESLDDDAENEVETTTRKESRSNDKDGKESRSNDKDGKDEVMEDLDGLIENEVMEEVQPSEGDDESDSDFVDDEYGIDDNEDDLCFQVEVDIDGEWAGPSQEPCAKPELMNIYGFEDNEDTFAVIDSEQLELILPHDSDEDNTEHAFPKFNVQQTWWI</sequence>
<dbReference type="EMBL" id="CABIKO010000311">
    <property type="protein sequence ID" value="VVA33959.1"/>
    <property type="molecule type" value="Genomic_DNA"/>
</dbReference>
<dbReference type="Proteomes" id="UP000327085">
    <property type="component" value="Chromosome 1"/>
</dbReference>
<protein>
    <submittedName>
        <fullName evidence="2">PREDICTED: PRUPE_7G029200</fullName>
    </submittedName>
</protein>
<reference evidence="3" key="1">
    <citation type="journal article" date="2020" name="Plant J.">
        <title>Transposons played a major role in the diversification between the closely related almond and peach genomes: results from the almond genome sequence.</title>
        <authorList>
            <person name="Alioto T."/>
            <person name="Alexiou K.G."/>
            <person name="Bardil A."/>
            <person name="Barteri F."/>
            <person name="Castanera R."/>
            <person name="Cruz F."/>
            <person name="Dhingra A."/>
            <person name="Duval H."/>
            <person name="Fernandez I Marti A."/>
            <person name="Frias L."/>
            <person name="Galan B."/>
            <person name="Garcia J.L."/>
            <person name="Howad W."/>
            <person name="Gomez-Garrido J."/>
            <person name="Gut M."/>
            <person name="Julca I."/>
            <person name="Morata J."/>
            <person name="Puigdomenech P."/>
            <person name="Ribeca P."/>
            <person name="Rubio Cabetas M.J."/>
            <person name="Vlasova A."/>
            <person name="Wirthensohn M."/>
            <person name="Garcia-Mas J."/>
            <person name="Gabaldon T."/>
            <person name="Casacuberta J.M."/>
            <person name="Arus P."/>
        </authorList>
    </citation>
    <scope>NUCLEOTIDE SEQUENCE [LARGE SCALE GENOMIC DNA]</scope>
    <source>
        <strain evidence="3">cv. Texas</strain>
    </source>
</reference>
<dbReference type="InParanoid" id="A0A5E4G2J8"/>